<dbReference type="Gene3D" id="1.20.1290.10">
    <property type="entry name" value="AhpD-like"/>
    <property type="match status" value="1"/>
</dbReference>
<dbReference type="RefSeq" id="WP_380806443.1">
    <property type="nucleotide sequence ID" value="NZ_JBHSFZ010000058.1"/>
</dbReference>
<dbReference type="InterPro" id="IPR003779">
    <property type="entry name" value="CMD-like"/>
</dbReference>
<sequence length="119" mass="13093">MADVDRRKAGQASFERVLRFAPPAGATTPLIDAAQDFVFAEVWNRPGLDTRSRRWITLACVAAARAPVAIRAYVNAALDSGEINLEELREFALQFAVFQGFPKAVEFEAILNEVVAARN</sequence>
<dbReference type="Pfam" id="PF02627">
    <property type="entry name" value="CMD"/>
    <property type="match status" value="1"/>
</dbReference>
<organism evidence="2 3">
    <name type="scientific">Sphingobium tyrosinilyticum</name>
    <dbReference type="NCBI Taxonomy" id="2715436"/>
    <lineage>
        <taxon>Bacteria</taxon>
        <taxon>Pseudomonadati</taxon>
        <taxon>Pseudomonadota</taxon>
        <taxon>Alphaproteobacteria</taxon>
        <taxon>Sphingomonadales</taxon>
        <taxon>Sphingomonadaceae</taxon>
        <taxon>Sphingobium</taxon>
    </lineage>
</organism>
<keyword evidence="3" id="KW-1185">Reference proteome</keyword>
<evidence type="ECO:0000259" key="1">
    <source>
        <dbReference type="Pfam" id="PF02627"/>
    </source>
</evidence>
<dbReference type="EMBL" id="JBHSFZ010000058">
    <property type="protein sequence ID" value="MFC4595799.1"/>
    <property type="molecule type" value="Genomic_DNA"/>
</dbReference>
<dbReference type="Proteomes" id="UP001595957">
    <property type="component" value="Unassembled WGS sequence"/>
</dbReference>
<dbReference type="PANTHER" id="PTHR33570:SF2">
    <property type="entry name" value="CARBOXYMUCONOLACTONE DECARBOXYLASE-LIKE DOMAIN-CONTAINING PROTEIN"/>
    <property type="match status" value="1"/>
</dbReference>
<feature type="domain" description="Carboxymuconolactone decarboxylase-like" evidence="1">
    <location>
        <begin position="33"/>
        <end position="112"/>
    </location>
</feature>
<accession>A0ABV9F711</accession>
<protein>
    <submittedName>
        <fullName evidence="2">Carboxymuconolactone decarboxylase family protein</fullName>
    </submittedName>
</protein>
<proteinExistence type="predicted"/>
<evidence type="ECO:0000313" key="2">
    <source>
        <dbReference type="EMBL" id="MFC4595799.1"/>
    </source>
</evidence>
<comment type="caution">
    <text evidence="2">The sequence shown here is derived from an EMBL/GenBank/DDBJ whole genome shotgun (WGS) entry which is preliminary data.</text>
</comment>
<dbReference type="SUPFAM" id="SSF69118">
    <property type="entry name" value="AhpD-like"/>
    <property type="match status" value="1"/>
</dbReference>
<gene>
    <name evidence="2" type="ORF">ACFO3E_16685</name>
</gene>
<evidence type="ECO:0000313" key="3">
    <source>
        <dbReference type="Proteomes" id="UP001595957"/>
    </source>
</evidence>
<reference evidence="3" key="1">
    <citation type="journal article" date="2019" name="Int. J. Syst. Evol. Microbiol.">
        <title>The Global Catalogue of Microorganisms (GCM) 10K type strain sequencing project: providing services to taxonomists for standard genome sequencing and annotation.</title>
        <authorList>
            <consortium name="The Broad Institute Genomics Platform"/>
            <consortium name="The Broad Institute Genome Sequencing Center for Infectious Disease"/>
            <person name="Wu L."/>
            <person name="Ma J."/>
        </authorList>
    </citation>
    <scope>NUCLEOTIDE SEQUENCE [LARGE SCALE GENOMIC DNA]</scope>
    <source>
        <strain evidence="3">NBRC 103632</strain>
    </source>
</reference>
<dbReference type="PANTHER" id="PTHR33570">
    <property type="entry name" value="4-CARBOXYMUCONOLACTONE DECARBOXYLASE FAMILY PROTEIN"/>
    <property type="match status" value="1"/>
</dbReference>
<name>A0ABV9F711_9SPHN</name>
<dbReference type="InterPro" id="IPR052512">
    <property type="entry name" value="4CMD/NDH-1_regulator"/>
</dbReference>
<dbReference type="InterPro" id="IPR029032">
    <property type="entry name" value="AhpD-like"/>
</dbReference>